<gene>
    <name evidence="1" type="ORF">R28058_33821</name>
</gene>
<dbReference type="EMBL" id="CEKZ01000001">
    <property type="protein sequence ID" value="CEQ02014.1"/>
    <property type="molecule type" value="Genomic_DNA"/>
</dbReference>
<reference evidence="1 2" key="1">
    <citation type="submission" date="2015-01" db="EMBL/GenBank/DDBJ databases">
        <authorList>
            <person name="Aslett A.Martin."/>
            <person name="De Silva Nishadi"/>
        </authorList>
    </citation>
    <scope>NUCLEOTIDE SEQUENCE [LARGE SCALE GENOMIC DNA]</scope>
    <source>
        <strain evidence="1 2">R28058</strain>
    </source>
</reference>
<name>A0A0C7R1I3_PARSO</name>
<protein>
    <submittedName>
        <fullName evidence="1">Uncharacterized protein</fullName>
    </submittedName>
</protein>
<evidence type="ECO:0000313" key="1">
    <source>
        <dbReference type="EMBL" id="CEQ02014.1"/>
    </source>
</evidence>
<dbReference type="Proteomes" id="UP000049127">
    <property type="component" value="Unassembled WGS sequence"/>
</dbReference>
<evidence type="ECO:0000313" key="2">
    <source>
        <dbReference type="Proteomes" id="UP000049127"/>
    </source>
</evidence>
<accession>A0A0C7R1I3</accession>
<sequence>MIGKKRIDRLIRYCESENINCIYVLSNSEKISKILIDKLKEYIDEKFINANTIKYCDGVSNECIVLSDRWYMSNKNKEKGFSLISGSSKIFEIGLDDF</sequence>
<organism evidence="1 2">
    <name type="scientific">Paraclostridium sordellii</name>
    <name type="common">Clostridium sordellii</name>
    <dbReference type="NCBI Taxonomy" id="1505"/>
    <lineage>
        <taxon>Bacteria</taxon>
        <taxon>Bacillati</taxon>
        <taxon>Bacillota</taxon>
        <taxon>Clostridia</taxon>
        <taxon>Peptostreptococcales</taxon>
        <taxon>Peptostreptococcaceae</taxon>
        <taxon>Paraclostridium</taxon>
    </lineage>
</organism>
<dbReference type="AlphaFoldDB" id="A0A0C7R1I3"/>
<dbReference type="RefSeq" id="WP_055341075.1">
    <property type="nucleotide sequence ID" value="NZ_CEKZ01000001.1"/>
</dbReference>
<proteinExistence type="predicted"/>